<keyword evidence="4" id="KW-0378">Hydrolase</keyword>
<evidence type="ECO:0000256" key="7">
    <source>
        <dbReference type="ARBA" id="ARBA00048461"/>
    </source>
</evidence>
<dbReference type="InterPro" id="IPR001375">
    <property type="entry name" value="Peptidase_S9_cat"/>
</dbReference>
<dbReference type="GO" id="GO:0006508">
    <property type="term" value="P:proteolysis"/>
    <property type="evidence" value="ECO:0007669"/>
    <property type="project" value="UniProtKB-KW"/>
</dbReference>
<keyword evidence="2" id="KW-0645">Protease</keyword>
<keyword evidence="3 9" id="KW-0732">Signal</keyword>
<dbReference type="FunFam" id="3.40.50.1820:FF:000028">
    <property type="entry name" value="S9 family peptidase"/>
    <property type="match status" value="1"/>
</dbReference>
<feature type="domain" description="Peptidase S9 prolyl oligopeptidase catalytic" evidence="10">
    <location>
        <begin position="500"/>
        <end position="708"/>
    </location>
</feature>
<reference evidence="11" key="1">
    <citation type="submission" date="2023-03" db="EMBL/GenBank/DDBJ databases">
        <title>Mating type loci evolution in Malassezia.</title>
        <authorList>
            <person name="Coelho M.A."/>
        </authorList>
    </citation>
    <scope>NUCLEOTIDE SEQUENCE</scope>
    <source>
        <strain evidence="11">CBS 14135</strain>
    </source>
</reference>
<dbReference type="Gene3D" id="2.120.10.30">
    <property type="entry name" value="TolB, C-terminal domain"/>
    <property type="match status" value="1"/>
</dbReference>
<accession>A0AAF0DSW4</accession>
<evidence type="ECO:0000256" key="3">
    <source>
        <dbReference type="ARBA" id="ARBA00022729"/>
    </source>
</evidence>
<sequence length="738" mass="81339">MQLVASIAAALLAGISAVSSEKMGSTVLLPQLLVEAPRPGTAVTNAKGSHAVVGVERFTAQTGKSTQALYVVPLGEDEHVDPLTPQLFAHGASEAVFLNEDVVGYVVNNTLCQRGLKDTHEASECHKVLEFPAPVKNVRAVPKSASSATLVFSALVYDDGALENVPLNDASEAVQDWEKHARTYDSLYVRHWDRWLYPHRRTQLFSVDIARSLVLGTWHKTSGFRNLMHPTRLESPVGPLGSAADFAVSRGHVAFTAKDPAKPEAWHTKQNIYLVPLDGSAAPRQVSADGRGWAGAPAFSPDGETIAYLQQYKDGFESDRKVLQTYSLASEVHTESFSDWPLSPSELAFSADGASLLMTVVDDEQTKLYRARVQKRHGAVELTHREVLVDEGHVARPVELGDGRIVYTLSTMDHPNDVYVRSRDGLETRLTNFLRASPAHKDVDLGAKAEQFSYEGAEGVTAHGWYITPPHYEEAVKNGEKLPLAVLIHGGPEGDWNNAWSTRWNPKVFAAAGFVVITIDPSGSTGYGQAYTDRILHHWGDRPFEDIIRGVHYILDTKPHLDRERVVAAGASFGGYMVNWIQGHNDDQLFKALVTHDGIFNAMSTFYSTEELYFPESEFGGVAWEKEEAYLKFSPHRYVSHWNTPHLIIHGGQDFRLDPAEGISAYTALQRRGVPSRLLFFPDEGHWVNNAKNSLIWHNEVLDWLSKWAIRGDGHKAAGPAAADAPEATDAPAPLVFQ</sequence>
<dbReference type="InterPro" id="IPR011042">
    <property type="entry name" value="6-blade_b-propeller_TolB-like"/>
</dbReference>
<evidence type="ECO:0000256" key="4">
    <source>
        <dbReference type="ARBA" id="ARBA00022801"/>
    </source>
</evidence>
<protein>
    <recommendedName>
        <fullName evidence="5">Dipeptidyl-peptidase V</fullName>
    </recommendedName>
</protein>
<dbReference type="Proteomes" id="UP001216638">
    <property type="component" value="Chromosome 1"/>
</dbReference>
<feature type="compositionally biased region" description="Low complexity" evidence="8">
    <location>
        <begin position="717"/>
        <end position="738"/>
    </location>
</feature>
<dbReference type="PANTHER" id="PTHR42776:SF13">
    <property type="entry name" value="DIPEPTIDYL-PEPTIDASE 5"/>
    <property type="match status" value="1"/>
</dbReference>
<evidence type="ECO:0000256" key="5">
    <source>
        <dbReference type="ARBA" id="ARBA00032829"/>
    </source>
</evidence>
<name>A0AAF0DSW4_9BASI</name>
<evidence type="ECO:0000313" key="11">
    <source>
        <dbReference type="EMBL" id="WFC94797.1"/>
    </source>
</evidence>
<evidence type="ECO:0000256" key="1">
    <source>
        <dbReference type="ARBA" id="ARBA00010040"/>
    </source>
</evidence>
<dbReference type="Gene3D" id="3.40.50.1820">
    <property type="entry name" value="alpha/beta hydrolase"/>
    <property type="match status" value="1"/>
</dbReference>
<proteinExistence type="inferred from homology"/>
<dbReference type="GO" id="GO:0004252">
    <property type="term" value="F:serine-type endopeptidase activity"/>
    <property type="evidence" value="ECO:0007669"/>
    <property type="project" value="TreeGrafter"/>
</dbReference>
<evidence type="ECO:0000256" key="2">
    <source>
        <dbReference type="ARBA" id="ARBA00022670"/>
    </source>
</evidence>
<evidence type="ECO:0000313" key="12">
    <source>
        <dbReference type="Proteomes" id="UP001216638"/>
    </source>
</evidence>
<dbReference type="InterPro" id="IPR029058">
    <property type="entry name" value="AB_hydrolase_fold"/>
</dbReference>
<evidence type="ECO:0000256" key="6">
    <source>
        <dbReference type="ARBA" id="ARBA00047591"/>
    </source>
</evidence>
<keyword evidence="12" id="KW-1185">Reference proteome</keyword>
<evidence type="ECO:0000259" key="10">
    <source>
        <dbReference type="Pfam" id="PF00326"/>
    </source>
</evidence>
<dbReference type="SUPFAM" id="SSF53474">
    <property type="entry name" value="alpha/beta-Hydrolases"/>
    <property type="match status" value="1"/>
</dbReference>
<comment type="catalytic activity">
    <reaction evidence="7">
        <text>a monoacylglycerol + H2O = glycerol + a fatty acid + H(+)</text>
        <dbReference type="Rhea" id="RHEA:15245"/>
        <dbReference type="ChEBI" id="CHEBI:15377"/>
        <dbReference type="ChEBI" id="CHEBI:15378"/>
        <dbReference type="ChEBI" id="CHEBI:17408"/>
        <dbReference type="ChEBI" id="CHEBI:17754"/>
        <dbReference type="ChEBI" id="CHEBI:28868"/>
    </reaction>
</comment>
<dbReference type="AlphaFoldDB" id="A0AAF0DSW4"/>
<dbReference type="PANTHER" id="PTHR42776">
    <property type="entry name" value="SERINE PEPTIDASE S9 FAMILY MEMBER"/>
    <property type="match status" value="1"/>
</dbReference>
<dbReference type="Pfam" id="PF00326">
    <property type="entry name" value="Peptidase_S9"/>
    <property type="match status" value="1"/>
</dbReference>
<feature type="signal peptide" evidence="9">
    <location>
        <begin position="1"/>
        <end position="20"/>
    </location>
</feature>
<evidence type="ECO:0000256" key="8">
    <source>
        <dbReference type="SAM" id="MobiDB-lite"/>
    </source>
</evidence>
<gene>
    <name evidence="11" type="ORF">MBRA1_001433</name>
</gene>
<organism evidence="11 12">
    <name type="scientific">Malassezia brasiliensis</name>
    <dbReference type="NCBI Taxonomy" id="1821822"/>
    <lineage>
        <taxon>Eukaryota</taxon>
        <taxon>Fungi</taxon>
        <taxon>Dikarya</taxon>
        <taxon>Basidiomycota</taxon>
        <taxon>Ustilaginomycotina</taxon>
        <taxon>Malasseziomycetes</taxon>
        <taxon>Malasseziales</taxon>
        <taxon>Malasseziaceae</taxon>
        <taxon>Malassezia</taxon>
    </lineage>
</organism>
<dbReference type="SUPFAM" id="SSF82171">
    <property type="entry name" value="DPP6 N-terminal domain-like"/>
    <property type="match status" value="1"/>
</dbReference>
<feature type="chain" id="PRO_5041932615" description="Dipeptidyl-peptidase V" evidence="9">
    <location>
        <begin position="21"/>
        <end position="738"/>
    </location>
</feature>
<evidence type="ECO:0000256" key="9">
    <source>
        <dbReference type="SAM" id="SignalP"/>
    </source>
</evidence>
<dbReference type="EMBL" id="CP119951">
    <property type="protein sequence ID" value="WFC94797.1"/>
    <property type="molecule type" value="Genomic_DNA"/>
</dbReference>
<comment type="similarity">
    <text evidence="1">Belongs to the peptidase S9C family.</text>
</comment>
<comment type="catalytic activity">
    <reaction evidence="6">
        <text>a diacylglycerol + H2O = a monoacylglycerol + a fatty acid + H(+)</text>
        <dbReference type="Rhea" id="RHEA:32731"/>
        <dbReference type="ChEBI" id="CHEBI:15377"/>
        <dbReference type="ChEBI" id="CHEBI:15378"/>
        <dbReference type="ChEBI" id="CHEBI:17408"/>
        <dbReference type="ChEBI" id="CHEBI:18035"/>
        <dbReference type="ChEBI" id="CHEBI:28868"/>
    </reaction>
</comment>
<feature type="region of interest" description="Disordered" evidence="8">
    <location>
        <begin position="716"/>
        <end position="738"/>
    </location>
</feature>